<feature type="domain" description="Thoeris protein ThsB TIR-like" evidence="1">
    <location>
        <begin position="16"/>
        <end position="119"/>
    </location>
</feature>
<dbReference type="EMBL" id="CACRTB010000038">
    <property type="protein sequence ID" value="VYT45966.1"/>
    <property type="molecule type" value="Genomic_DNA"/>
</dbReference>
<evidence type="ECO:0000313" key="2">
    <source>
        <dbReference type="EMBL" id="VYT45966.1"/>
    </source>
</evidence>
<protein>
    <recommendedName>
        <fullName evidence="1">Thoeris protein ThsB TIR-like domain-containing protein</fullName>
    </recommendedName>
</protein>
<organism evidence="2">
    <name type="scientific">Bacteroides caccae</name>
    <dbReference type="NCBI Taxonomy" id="47678"/>
    <lineage>
        <taxon>Bacteria</taxon>
        <taxon>Pseudomonadati</taxon>
        <taxon>Bacteroidota</taxon>
        <taxon>Bacteroidia</taxon>
        <taxon>Bacteroidales</taxon>
        <taxon>Bacteroidaceae</taxon>
        <taxon>Bacteroides</taxon>
    </lineage>
</organism>
<sequence>MYFCTQKHKHMGHKCYISFKTEDSWYKREIQKWSANEKVDMIDKSLNTPINSEDEDYIMRKIREDYLSDSTVTIFLIGAQSAETLGWKEQKFIKRELQASLYNSEGNTRNGILGVVLPSMYDSIYKGQHICSICGKSHNTVAINDATTIKEFSKNYYLNNHGKCAYDEDDRFCILVKWDDFKCNPNAYIEQAFNKRNHPIASEVIVRPK</sequence>
<proteinExistence type="predicted"/>
<evidence type="ECO:0000259" key="1">
    <source>
        <dbReference type="Pfam" id="PF08937"/>
    </source>
</evidence>
<gene>
    <name evidence="2" type="ORF">BCLFYP20_04364</name>
</gene>
<dbReference type="InterPro" id="IPR015032">
    <property type="entry name" value="ThsB__TIR-like_domain"/>
</dbReference>
<dbReference type="AlphaFoldDB" id="A0A6N2WWD3"/>
<accession>A0A6N2WWD3</accession>
<name>A0A6N2WWD3_9BACE</name>
<dbReference type="Pfam" id="PF08937">
    <property type="entry name" value="ThsB_TIR"/>
    <property type="match status" value="1"/>
</dbReference>
<reference evidence="2" key="1">
    <citation type="submission" date="2019-11" db="EMBL/GenBank/DDBJ databases">
        <authorList>
            <person name="Feng L."/>
        </authorList>
    </citation>
    <scope>NUCLEOTIDE SEQUENCE</scope>
    <source>
        <strain evidence="2">BcaccaeLFYP20</strain>
    </source>
</reference>